<gene>
    <name evidence="1" type="ORF">D5086_022808</name>
</gene>
<dbReference type="Proteomes" id="UP000309997">
    <property type="component" value="Unassembled WGS sequence"/>
</dbReference>
<protein>
    <submittedName>
        <fullName evidence="1">Uncharacterized protein</fullName>
    </submittedName>
</protein>
<keyword evidence="2" id="KW-1185">Reference proteome</keyword>
<sequence length="137" mass="14942">CRLQGKFPSSMGNLKHLQYLHLAYNNFTGSIPYDFGQLTKLVQLSLSANGYLSVEPVSFDKIVQNLTKLRYLALDSVNMSLVVPNSLTNLSSSLSSLSLRRCGLQGKIPGNIFLLLNLESLSLSDNEGLTGSFPSSN</sequence>
<evidence type="ECO:0000313" key="1">
    <source>
        <dbReference type="EMBL" id="KAL3574707.1"/>
    </source>
</evidence>
<accession>A0ACC4B812</accession>
<comment type="caution">
    <text evidence="1">The sequence shown here is derived from an EMBL/GenBank/DDBJ whole genome shotgun (WGS) entry which is preliminary data.</text>
</comment>
<feature type="non-terminal residue" evidence="1">
    <location>
        <position position="1"/>
    </location>
</feature>
<name>A0ACC4B812_POPAL</name>
<dbReference type="EMBL" id="RCHU02000012">
    <property type="protein sequence ID" value="KAL3574707.1"/>
    <property type="molecule type" value="Genomic_DNA"/>
</dbReference>
<feature type="non-terminal residue" evidence="1">
    <location>
        <position position="137"/>
    </location>
</feature>
<proteinExistence type="predicted"/>
<reference evidence="1 2" key="1">
    <citation type="journal article" date="2024" name="Plant Biotechnol. J.">
        <title>Genome and CRISPR/Cas9 system of a widespread forest tree (Populus alba) in the world.</title>
        <authorList>
            <person name="Liu Y.J."/>
            <person name="Jiang P.F."/>
            <person name="Han X.M."/>
            <person name="Li X.Y."/>
            <person name="Wang H.M."/>
            <person name="Wang Y.J."/>
            <person name="Wang X.X."/>
            <person name="Zeng Q.Y."/>
        </authorList>
    </citation>
    <scope>NUCLEOTIDE SEQUENCE [LARGE SCALE GENOMIC DNA]</scope>
    <source>
        <strain evidence="2">cv. PAL-ZL1</strain>
    </source>
</reference>
<organism evidence="1 2">
    <name type="scientific">Populus alba</name>
    <name type="common">White poplar</name>
    <dbReference type="NCBI Taxonomy" id="43335"/>
    <lineage>
        <taxon>Eukaryota</taxon>
        <taxon>Viridiplantae</taxon>
        <taxon>Streptophyta</taxon>
        <taxon>Embryophyta</taxon>
        <taxon>Tracheophyta</taxon>
        <taxon>Spermatophyta</taxon>
        <taxon>Magnoliopsida</taxon>
        <taxon>eudicotyledons</taxon>
        <taxon>Gunneridae</taxon>
        <taxon>Pentapetalae</taxon>
        <taxon>rosids</taxon>
        <taxon>fabids</taxon>
        <taxon>Malpighiales</taxon>
        <taxon>Salicaceae</taxon>
        <taxon>Saliceae</taxon>
        <taxon>Populus</taxon>
    </lineage>
</organism>
<evidence type="ECO:0000313" key="2">
    <source>
        <dbReference type="Proteomes" id="UP000309997"/>
    </source>
</evidence>